<dbReference type="Pfam" id="PF09723">
    <property type="entry name" value="Zn_ribbon_8"/>
    <property type="match status" value="1"/>
</dbReference>
<comment type="caution">
    <text evidence="2">The sequence shown here is derived from an EMBL/GenBank/DDBJ whole genome shotgun (WGS) entry which is preliminary data.</text>
</comment>
<dbReference type="Proteomes" id="UP001241747">
    <property type="component" value="Unassembled WGS sequence"/>
</dbReference>
<evidence type="ECO:0000313" key="2">
    <source>
        <dbReference type="EMBL" id="MDQ0505936.1"/>
    </source>
</evidence>
<dbReference type="EMBL" id="JAUSVY010000005">
    <property type="protein sequence ID" value="MDQ0505936.1"/>
    <property type="molecule type" value="Genomic_DNA"/>
</dbReference>
<protein>
    <submittedName>
        <fullName evidence="2">FmdB family regulatory protein</fullName>
    </submittedName>
</protein>
<feature type="domain" description="Putative regulatory protein FmdB zinc ribbon" evidence="1">
    <location>
        <begin position="1"/>
        <end position="40"/>
    </location>
</feature>
<dbReference type="NCBIfam" id="TIGR02605">
    <property type="entry name" value="CxxC_CxxC_SSSS"/>
    <property type="match status" value="1"/>
</dbReference>
<organism evidence="2 3">
    <name type="scientific">Xanthobacter agilis</name>
    <dbReference type="NCBI Taxonomy" id="47492"/>
    <lineage>
        <taxon>Bacteria</taxon>
        <taxon>Pseudomonadati</taxon>
        <taxon>Pseudomonadota</taxon>
        <taxon>Alphaproteobacteria</taxon>
        <taxon>Hyphomicrobiales</taxon>
        <taxon>Xanthobacteraceae</taxon>
        <taxon>Xanthobacter</taxon>
    </lineage>
</organism>
<keyword evidence="3" id="KW-1185">Reference proteome</keyword>
<accession>A0ABU0LFL9</accession>
<dbReference type="InterPro" id="IPR013429">
    <property type="entry name" value="Regulatory_FmdB_Zinc_ribbon"/>
</dbReference>
<sequence length="75" mass="8273">MPLYGFHCPDCDTNSELLVGISDTPVCPKCGSQKLERLMSRIAPDAKLKAAAKVWRKQAEREGHLNNFGKGERGT</sequence>
<dbReference type="SMART" id="SM00834">
    <property type="entry name" value="CxxC_CXXC_SSSS"/>
    <property type="match status" value="1"/>
</dbReference>
<dbReference type="SUPFAM" id="SSF144206">
    <property type="entry name" value="NOB1 zinc finger-like"/>
    <property type="match status" value="1"/>
</dbReference>
<gene>
    <name evidence="2" type="ORF">QOZ94_002736</name>
</gene>
<reference evidence="2 3" key="1">
    <citation type="submission" date="2023-07" db="EMBL/GenBank/DDBJ databases">
        <title>Genomic Encyclopedia of Type Strains, Phase IV (KMG-IV): sequencing the most valuable type-strain genomes for metagenomic binning, comparative biology and taxonomic classification.</title>
        <authorList>
            <person name="Goeker M."/>
        </authorList>
    </citation>
    <scope>NUCLEOTIDE SEQUENCE [LARGE SCALE GENOMIC DNA]</scope>
    <source>
        <strain evidence="2 3">DSM 3770</strain>
    </source>
</reference>
<evidence type="ECO:0000313" key="3">
    <source>
        <dbReference type="Proteomes" id="UP001241747"/>
    </source>
</evidence>
<evidence type="ECO:0000259" key="1">
    <source>
        <dbReference type="SMART" id="SM00834"/>
    </source>
</evidence>
<proteinExistence type="predicted"/>
<name>A0ABU0LFL9_XANAG</name>
<dbReference type="RefSeq" id="WP_237347621.1">
    <property type="nucleotide sequence ID" value="NZ_JABWGX010000043.1"/>
</dbReference>
<dbReference type="InterPro" id="IPR036283">
    <property type="entry name" value="NOB1_Zf-like_sf"/>
</dbReference>